<comment type="caution">
    <text evidence="1">The sequence shown here is derived from an EMBL/GenBank/DDBJ whole genome shotgun (WGS) entry which is preliminary data.</text>
</comment>
<dbReference type="EMBL" id="BAAASN010000014">
    <property type="protein sequence ID" value="GAA2273520.1"/>
    <property type="molecule type" value="Genomic_DNA"/>
</dbReference>
<reference evidence="2" key="1">
    <citation type="journal article" date="2019" name="Int. J. Syst. Evol. Microbiol.">
        <title>The Global Catalogue of Microorganisms (GCM) 10K type strain sequencing project: providing services to taxonomists for standard genome sequencing and annotation.</title>
        <authorList>
            <consortium name="The Broad Institute Genomics Platform"/>
            <consortium name="The Broad Institute Genome Sequencing Center for Infectious Disease"/>
            <person name="Wu L."/>
            <person name="Ma J."/>
        </authorList>
    </citation>
    <scope>NUCLEOTIDE SEQUENCE [LARGE SCALE GENOMIC DNA]</scope>
    <source>
        <strain evidence="2">JCM 4823</strain>
    </source>
</reference>
<evidence type="ECO:0000313" key="1">
    <source>
        <dbReference type="EMBL" id="GAA2273520.1"/>
    </source>
</evidence>
<keyword evidence="2" id="KW-1185">Reference proteome</keyword>
<name>A0ABP5RW88_9ACTN</name>
<organism evidence="1 2">
    <name type="scientific">Streptomyces roseiscleroticus</name>
    <dbReference type="NCBI Taxonomy" id="1972"/>
    <lineage>
        <taxon>Bacteria</taxon>
        <taxon>Bacillati</taxon>
        <taxon>Actinomycetota</taxon>
        <taxon>Actinomycetes</taxon>
        <taxon>Kitasatosporales</taxon>
        <taxon>Streptomycetaceae</taxon>
        <taxon>Streptomyces</taxon>
    </lineage>
</organism>
<sequence length="176" mass="19597">MRFAAAEAIRADADSNRHELNAFTEWATEHAEEEQEHHLWFLDDLSTVGISAEEINENIPHTAILELLGVQFSLISTTHPVGVLGYFLAMECSPSNPDRVKSLAENLGLPDEVLRTILYHTVVDQDHRREIIAISDKYSSHPTHRAAMTTGAIAALTGWSLYFHERQKIGAPNQAG</sequence>
<evidence type="ECO:0000313" key="2">
    <source>
        <dbReference type="Proteomes" id="UP001500442"/>
    </source>
</evidence>
<protein>
    <submittedName>
        <fullName evidence="1">Uncharacterized protein</fullName>
    </submittedName>
</protein>
<dbReference type="Pfam" id="PF14518">
    <property type="entry name" value="Haem_oxygenas_2"/>
    <property type="match status" value="1"/>
</dbReference>
<dbReference type="SUPFAM" id="SSF48613">
    <property type="entry name" value="Heme oxygenase-like"/>
    <property type="match status" value="1"/>
</dbReference>
<accession>A0ABP5RW88</accession>
<gene>
    <name evidence="1" type="ORF">GCM10010368_48690</name>
</gene>
<dbReference type="InterPro" id="IPR016084">
    <property type="entry name" value="Haem_Oase-like_multi-hlx"/>
</dbReference>
<proteinExistence type="predicted"/>
<dbReference type="Gene3D" id="1.20.910.10">
    <property type="entry name" value="Heme oxygenase-like"/>
    <property type="match status" value="1"/>
</dbReference>
<dbReference type="Proteomes" id="UP001500442">
    <property type="component" value="Unassembled WGS sequence"/>
</dbReference>